<evidence type="ECO:0000256" key="13">
    <source>
        <dbReference type="SAM" id="SignalP"/>
    </source>
</evidence>
<dbReference type="InterPro" id="IPR005837">
    <property type="entry name" value="FliP"/>
</dbReference>
<feature type="transmembrane region" description="Helical" evidence="12">
    <location>
        <begin position="193"/>
        <end position="218"/>
    </location>
</feature>
<feature type="signal peptide" evidence="13">
    <location>
        <begin position="1"/>
        <end position="26"/>
    </location>
</feature>
<comment type="similarity">
    <text evidence="1 12">Belongs to the FliP/MopC/SpaP family.</text>
</comment>
<keyword evidence="9 12" id="KW-0472">Membrane</keyword>
<evidence type="ECO:0000256" key="4">
    <source>
        <dbReference type="ARBA" id="ARBA00022475"/>
    </source>
</evidence>
<evidence type="ECO:0000256" key="10">
    <source>
        <dbReference type="ARBA" id="ARBA00023143"/>
    </source>
</evidence>
<keyword evidence="14" id="KW-0969">Cilium</keyword>
<dbReference type="InterPro" id="IPR005838">
    <property type="entry name" value="T3SS_IM_P"/>
</dbReference>
<proteinExistence type="inferred from homology"/>
<comment type="subcellular location">
    <subcellularLocation>
        <location evidence="12">Cell membrane</location>
        <topology evidence="12">Multi-pass membrane protein</topology>
    </subcellularLocation>
    <subcellularLocation>
        <location evidence="12">Bacterial flagellum basal body</location>
    </subcellularLocation>
</comment>
<keyword evidence="4 12" id="KW-1003">Cell membrane</keyword>
<keyword evidence="3 12" id="KW-0813">Transport</keyword>
<dbReference type="PRINTS" id="PR00951">
    <property type="entry name" value="FLGBIOSNFLIP"/>
</dbReference>
<dbReference type="NCBIfam" id="TIGR01103">
    <property type="entry name" value="fliP"/>
    <property type="match status" value="1"/>
</dbReference>
<evidence type="ECO:0000256" key="8">
    <source>
        <dbReference type="ARBA" id="ARBA00022989"/>
    </source>
</evidence>
<evidence type="ECO:0000256" key="11">
    <source>
        <dbReference type="ARBA" id="ARBA00023225"/>
    </source>
</evidence>
<dbReference type="EMBL" id="FSQZ01000001">
    <property type="protein sequence ID" value="SIN65898.1"/>
    <property type="molecule type" value="Genomic_DNA"/>
</dbReference>
<dbReference type="Pfam" id="PF00813">
    <property type="entry name" value="FliP"/>
    <property type="match status" value="1"/>
</dbReference>
<dbReference type="PROSITE" id="PS01061">
    <property type="entry name" value="FLIP_2"/>
    <property type="match status" value="1"/>
</dbReference>
<keyword evidence="14" id="KW-0966">Cell projection</keyword>
<gene>
    <name evidence="12" type="primary">fliP</name>
    <name evidence="14" type="ORF">SAMN05444368_0830</name>
</gene>
<keyword evidence="8 12" id="KW-1133">Transmembrane helix</keyword>
<feature type="transmembrane region" description="Helical" evidence="12">
    <location>
        <begin position="55"/>
        <end position="85"/>
    </location>
</feature>
<reference evidence="14 15" key="1">
    <citation type="submission" date="2016-11" db="EMBL/GenBank/DDBJ databases">
        <authorList>
            <person name="Varghese N."/>
            <person name="Submissions S."/>
        </authorList>
    </citation>
    <scope>NUCLEOTIDE SEQUENCE [LARGE SCALE GENOMIC DNA]</scope>
    <source>
        <strain evidence="14 15">DSM 20664</strain>
    </source>
</reference>
<dbReference type="RefSeq" id="WP_014806178.1">
    <property type="nucleotide sequence ID" value="NZ_FSQZ01000001.1"/>
</dbReference>
<evidence type="ECO:0000256" key="3">
    <source>
        <dbReference type="ARBA" id="ARBA00022448"/>
    </source>
</evidence>
<dbReference type="PANTHER" id="PTHR30587">
    <property type="entry name" value="FLAGELLAR BIOSYNTHETIC PROTEIN FLIP"/>
    <property type="match status" value="1"/>
</dbReference>
<dbReference type="NCBIfam" id="NF009438">
    <property type="entry name" value="PRK12797.1"/>
    <property type="match status" value="1"/>
</dbReference>
<evidence type="ECO:0000256" key="1">
    <source>
        <dbReference type="ARBA" id="ARBA00006257"/>
    </source>
</evidence>
<keyword evidence="15" id="KW-1185">Reference proteome</keyword>
<sequence length="255" mass="28260">MKIKFSFSFFLGFCFLLLLLSKGAFAQPENIPFPALDVNVRPSGSPSDVALTLQIIALITILSLAPAIVLMVTSFTRILVVLGFVRQSIGLQQLPPNQVLVTLALFLTFFTMSPVWQQIYNNSITPYVEGKMTTSEAYGKAIKPLRDFMFSQVGDEELSLMVSLAEMPQPKNHDDVPTRVLIPAFMIGELKKAFQMGILIFIPFIVVDMIVASILLSMGMIMLPPMLVSLPFKVLLFVVADGWDLVIYSVVSSFK</sequence>
<evidence type="ECO:0000256" key="2">
    <source>
        <dbReference type="ARBA" id="ARBA00021714"/>
    </source>
</evidence>
<evidence type="ECO:0000313" key="14">
    <source>
        <dbReference type="EMBL" id="SIN65898.1"/>
    </source>
</evidence>
<evidence type="ECO:0000256" key="6">
    <source>
        <dbReference type="ARBA" id="ARBA00022795"/>
    </source>
</evidence>
<evidence type="ECO:0000256" key="5">
    <source>
        <dbReference type="ARBA" id="ARBA00022692"/>
    </source>
</evidence>
<dbReference type="Proteomes" id="UP000185093">
    <property type="component" value="Unassembled WGS sequence"/>
</dbReference>
<organism evidence="14 15">
    <name type="scientific">Acetomicrobium flavidum</name>
    <dbReference type="NCBI Taxonomy" id="49896"/>
    <lineage>
        <taxon>Bacteria</taxon>
        <taxon>Thermotogati</taxon>
        <taxon>Synergistota</taxon>
        <taxon>Synergistia</taxon>
        <taxon>Synergistales</taxon>
        <taxon>Acetomicrobiaceae</taxon>
        <taxon>Acetomicrobium</taxon>
    </lineage>
</organism>
<comment type="caution">
    <text evidence="14">The sequence shown here is derived from an EMBL/GenBank/DDBJ whole genome shotgun (WGS) entry which is preliminary data.</text>
</comment>
<keyword evidence="10" id="KW-0975">Bacterial flagellum</keyword>
<keyword evidence="6 12" id="KW-1005">Bacterial flagellum biogenesis</keyword>
<dbReference type="PANTHER" id="PTHR30587:SF0">
    <property type="entry name" value="FLAGELLAR BIOSYNTHETIC PROTEIN FLIP"/>
    <property type="match status" value="1"/>
</dbReference>
<accession>A0ABY1JCN6</accession>
<comment type="caution">
    <text evidence="12">Lacks conserved residue(s) required for the propagation of feature annotation.</text>
</comment>
<comment type="function">
    <text evidence="12">Plays a role in the flagellum-specific transport system.</text>
</comment>
<evidence type="ECO:0000256" key="7">
    <source>
        <dbReference type="ARBA" id="ARBA00022927"/>
    </source>
</evidence>
<name>A0ABY1JCN6_9BACT</name>
<evidence type="ECO:0000313" key="15">
    <source>
        <dbReference type="Proteomes" id="UP000185093"/>
    </source>
</evidence>
<evidence type="ECO:0000256" key="12">
    <source>
        <dbReference type="RuleBase" id="RU362069"/>
    </source>
</evidence>
<feature type="transmembrane region" description="Helical" evidence="12">
    <location>
        <begin position="230"/>
        <end position="251"/>
    </location>
</feature>
<keyword evidence="7 12" id="KW-0653">Protein transport</keyword>
<keyword evidence="5 12" id="KW-0812">Transmembrane</keyword>
<keyword evidence="13" id="KW-0732">Signal</keyword>
<keyword evidence="14" id="KW-0282">Flagellum</keyword>
<protein>
    <recommendedName>
        <fullName evidence="2 12">Flagellar biosynthetic protein FliP</fullName>
    </recommendedName>
</protein>
<evidence type="ECO:0000256" key="9">
    <source>
        <dbReference type="ARBA" id="ARBA00023136"/>
    </source>
</evidence>
<dbReference type="PRINTS" id="PR01302">
    <property type="entry name" value="TYPE3IMPPROT"/>
</dbReference>
<feature type="chain" id="PRO_5046131465" description="Flagellar biosynthetic protein FliP" evidence="13">
    <location>
        <begin position="27"/>
        <end position="255"/>
    </location>
</feature>
<keyword evidence="11 12" id="KW-1006">Bacterial flagellum protein export</keyword>